<dbReference type="Gene3D" id="2.40.10.10">
    <property type="entry name" value="Trypsin-like serine proteases"/>
    <property type="match status" value="2"/>
</dbReference>
<evidence type="ECO:0000256" key="2">
    <source>
        <dbReference type="SAM" id="MobiDB-lite"/>
    </source>
</evidence>
<evidence type="ECO:0000259" key="4">
    <source>
        <dbReference type="SMART" id="SM00228"/>
    </source>
</evidence>
<keyword evidence="5" id="KW-0378">Hydrolase</keyword>
<dbReference type="AlphaFoldDB" id="A0A9X2FI76"/>
<dbReference type="PANTHER" id="PTHR22939:SF129">
    <property type="entry name" value="SERINE PROTEASE HTRA2, MITOCHONDRIAL"/>
    <property type="match status" value="1"/>
</dbReference>
<dbReference type="GO" id="GO:0008233">
    <property type="term" value="F:peptidase activity"/>
    <property type="evidence" value="ECO:0007669"/>
    <property type="project" value="UniProtKB-KW"/>
</dbReference>
<dbReference type="Gene3D" id="2.30.42.10">
    <property type="match status" value="1"/>
</dbReference>
<organism evidence="5 6">
    <name type="scientific">Aeoliella straminimaris</name>
    <dbReference type="NCBI Taxonomy" id="2954799"/>
    <lineage>
        <taxon>Bacteria</taxon>
        <taxon>Pseudomonadati</taxon>
        <taxon>Planctomycetota</taxon>
        <taxon>Planctomycetia</taxon>
        <taxon>Pirellulales</taxon>
        <taxon>Lacipirellulaceae</taxon>
        <taxon>Aeoliella</taxon>
    </lineage>
</organism>
<feature type="signal peptide" evidence="3">
    <location>
        <begin position="1"/>
        <end position="24"/>
    </location>
</feature>
<comment type="caution">
    <text evidence="5">The sequence shown here is derived from an EMBL/GenBank/DDBJ whole genome shotgun (WGS) entry which is preliminary data.</text>
</comment>
<sequence>MKQWNVSFGWLWAASTLLALGANASSLAQERDPLQQAGEAFRNAMQRVMIPTSSLTDGPQVRRAFRDAVAEAADATVYVRSDDKQVALGGIVGSDGWVITKADELQGPVTCKLKDGREFDARVVGIDRAYDMAMLKIDAKGLPVLNLKRDDDAEVGEWVATVAAARDPVAIGIVAVDTRRIRPQRGWLGIQMDTQRNEPRIALVYEGSAAEAAGLLVNDLIVEINEEETPTREALVRVIGKYTAGDVIEVEVLRGKERVSIKAALTPPVRGMPNDRRMMQNSLGSKLSNRRFGFDQAFQHDTVLKPVDCGGPLVDLEGRVVGFNIARSGRTESYAIPANVAITRFYDLMSGNLSPAEVPVDDPQPEPSEDDEKVKEEAAAE</sequence>
<keyword evidence="5" id="KW-0645">Protease</keyword>
<proteinExistence type="inferred from homology"/>
<dbReference type="SUPFAM" id="SSF50156">
    <property type="entry name" value="PDZ domain-like"/>
    <property type="match status" value="1"/>
</dbReference>
<dbReference type="Proteomes" id="UP001155241">
    <property type="component" value="Unassembled WGS sequence"/>
</dbReference>
<evidence type="ECO:0000313" key="6">
    <source>
        <dbReference type="Proteomes" id="UP001155241"/>
    </source>
</evidence>
<reference evidence="5" key="1">
    <citation type="submission" date="2022-06" db="EMBL/GenBank/DDBJ databases">
        <title>Aeoliella straminimaris, a novel planctomycete from sediments.</title>
        <authorList>
            <person name="Vitorino I.R."/>
            <person name="Lage O.M."/>
        </authorList>
    </citation>
    <scope>NUCLEOTIDE SEQUENCE</scope>
    <source>
        <strain evidence="5">ICT_H6.2</strain>
    </source>
</reference>
<evidence type="ECO:0000256" key="3">
    <source>
        <dbReference type="SAM" id="SignalP"/>
    </source>
</evidence>
<evidence type="ECO:0000256" key="1">
    <source>
        <dbReference type="ARBA" id="ARBA00010541"/>
    </source>
</evidence>
<dbReference type="GO" id="GO:0006508">
    <property type="term" value="P:proteolysis"/>
    <property type="evidence" value="ECO:0007669"/>
    <property type="project" value="UniProtKB-KW"/>
</dbReference>
<evidence type="ECO:0000313" key="5">
    <source>
        <dbReference type="EMBL" id="MCO6046851.1"/>
    </source>
</evidence>
<dbReference type="InterPro" id="IPR043504">
    <property type="entry name" value="Peptidase_S1_PA_chymotrypsin"/>
</dbReference>
<feature type="compositionally biased region" description="Basic and acidic residues" evidence="2">
    <location>
        <begin position="372"/>
        <end position="381"/>
    </location>
</feature>
<comment type="similarity">
    <text evidence="1">Belongs to the peptidase S1C family.</text>
</comment>
<dbReference type="InterPro" id="IPR009003">
    <property type="entry name" value="Peptidase_S1_PA"/>
</dbReference>
<feature type="compositionally biased region" description="Acidic residues" evidence="2">
    <location>
        <begin position="359"/>
        <end position="371"/>
    </location>
</feature>
<dbReference type="Pfam" id="PF13180">
    <property type="entry name" value="PDZ_2"/>
    <property type="match status" value="1"/>
</dbReference>
<keyword evidence="3" id="KW-0732">Signal</keyword>
<dbReference type="RefSeq" id="WP_252854961.1">
    <property type="nucleotide sequence ID" value="NZ_JAMXLR010000077.1"/>
</dbReference>
<dbReference type="PANTHER" id="PTHR22939">
    <property type="entry name" value="SERINE PROTEASE FAMILY S1C HTRA-RELATED"/>
    <property type="match status" value="1"/>
</dbReference>
<dbReference type="InterPro" id="IPR036034">
    <property type="entry name" value="PDZ_sf"/>
</dbReference>
<dbReference type="EMBL" id="JAMXLR010000077">
    <property type="protein sequence ID" value="MCO6046851.1"/>
    <property type="molecule type" value="Genomic_DNA"/>
</dbReference>
<name>A0A9X2FI76_9BACT</name>
<dbReference type="InterPro" id="IPR001478">
    <property type="entry name" value="PDZ"/>
</dbReference>
<protein>
    <submittedName>
        <fullName evidence="5">S1C family serine protease</fullName>
    </submittedName>
</protein>
<dbReference type="SMART" id="SM00228">
    <property type="entry name" value="PDZ"/>
    <property type="match status" value="1"/>
</dbReference>
<feature type="chain" id="PRO_5040952422" evidence="3">
    <location>
        <begin position="25"/>
        <end position="381"/>
    </location>
</feature>
<feature type="domain" description="PDZ" evidence="4">
    <location>
        <begin position="186"/>
        <end position="256"/>
    </location>
</feature>
<dbReference type="SUPFAM" id="SSF50494">
    <property type="entry name" value="Trypsin-like serine proteases"/>
    <property type="match status" value="1"/>
</dbReference>
<accession>A0A9X2FI76</accession>
<feature type="region of interest" description="Disordered" evidence="2">
    <location>
        <begin position="354"/>
        <end position="381"/>
    </location>
</feature>
<keyword evidence="6" id="KW-1185">Reference proteome</keyword>
<gene>
    <name evidence="5" type="ORF">NG895_23375</name>
</gene>
<dbReference type="Pfam" id="PF13365">
    <property type="entry name" value="Trypsin_2"/>
    <property type="match status" value="1"/>
</dbReference>